<evidence type="ECO:0000313" key="1">
    <source>
        <dbReference type="EMBL" id="ALO28284.1"/>
    </source>
</evidence>
<sequence length="109" mass="12632">MEPNIPNHFLVHDHGPVYSETRNATEEFSFHPTLISWLKEPLELKGNEILKLTEIGCTDHSCPVIETCLEVFYSKQDSEPKYMIRFGRAKHLINKMDLTFSLKKQGIID</sequence>
<dbReference type="Proteomes" id="UP000058857">
    <property type="component" value="Chromosome 2"/>
</dbReference>
<reference evidence="1 2" key="1">
    <citation type="journal article" date="2015" name="PLoS Negl. Trop. Dis.">
        <title>Distribution of Plasmids in Distinct Leptospira Pathogenic Species.</title>
        <authorList>
            <person name="Wang Y."/>
            <person name="Zhuang X."/>
            <person name="Zhong Y."/>
            <person name="Zhang C."/>
            <person name="Zhang Y."/>
            <person name="Zeng L."/>
            <person name="Zhu Y."/>
            <person name="He P."/>
            <person name="Dong K."/>
            <person name="Pal U."/>
            <person name="Guo X."/>
            <person name="Qin J."/>
        </authorList>
    </citation>
    <scope>NUCLEOTIDE SEQUENCE [LARGE SCALE GENOMIC DNA]</scope>
    <source>
        <strain evidence="1 2">56604</strain>
    </source>
</reference>
<gene>
    <name evidence="1" type="ORF">LBBP_04155</name>
</gene>
<protein>
    <submittedName>
        <fullName evidence="1">Uncharacterized protein</fullName>
    </submittedName>
</protein>
<dbReference type="RefSeq" id="WP_002722216.1">
    <property type="nucleotide sequence ID" value="NZ_CP012030.1"/>
</dbReference>
<dbReference type="EMBL" id="CP012030">
    <property type="protein sequence ID" value="ALO28284.1"/>
    <property type="molecule type" value="Genomic_DNA"/>
</dbReference>
<dbReference type="PATRIC" id="fig|280505.15.peg.4043"/>
<dbReference type="AlphaFoldDB" id="A0A0E3AWJ3"/>
<organism evidence="1">
    <name type="scientific">Leptospira borgpetersenii serovar Ballum</name>
    <dbReference type="NCBI Taxonomy" id="280505"/>
    <lineage>
        <taxon>Bacteria</taxon>
        <taxon>Pseudomonadati</taxon>
        <taxon>Spirochaetota</taxon>
        <taxon>Spirochaetia</taxon>
        <taxon>Leptospirales</taxon>
        <taxon>Leptospiraceae</taxon>
        <taxon>Leptospira</taxon>
    </lineage>
</organism>
<name>A0A0E3AWJ3_LEPBO</name>
<dbReference type="GeneID" id="61175644"/>
<accession>A0A0E3AWJ3</accession>
<evidence type="ECO:0000313" key="2">
    <source>
        <dbReference type="Proteomes" id="UP000058857"/>
    </source>
</evidence>
<proteinExistence type="predicted"/>